<name>A0A9D1UFM4_9FIRM</name>
<sequence length="1015" mass="118710">MKAPWEYFENLDEIVYVVDTEKRELVYMNRYAMEKFKLKSREEYVGAKCYDFLQGLTKPCYFCNTDELAEGKFIEWTHRNPVLQKPFLLKDTLITWEGRTYRMEIGVDMGRGYFAENGLIRYEALVNDCLIETHSTTDPDESIRIMLRFIGEKLNCSRVDIYEMDQGKWLKHTYGWPEREDDDTELAEADKIAYLQEWYETFNHNEPILITDVDKLKVEAPELEQCFQIDDSRTIILVPLLCRKELRGIIRMDDSLIELPKNAAQLGQMLSHFIVSILERRDLMRYLEYLGYHDQLTGALNRHALEERVEDKEDDQPMGLVVCDIIGLKNINDIQGHQGGDRAIRQVYDTLTRVFTAKEIYRTGGDEFLAICHCQEESEFEIQVDLLRREIMANNCSLSVGTAWAGEGGKDFVKLLKLADERMYKEKEEFYAQSDLLTGKPHNKYRGEWSKEQKKRTKDPFQEFISHYYFDVKTFFQSVTPGAEYMPVYHYCGDMQKNIYYISDNLKEDFNFPDNLVQDFITLLEQRIYEEDRERHVVSTRFMLEKKKVWHSIRYRIYNRDREPVWMHCQGILKWNEDQTKPLFFSGTMTLIKEKEKLESKEGGGNLKYALDKIRGEDGENKELMILCFSLHGFSDINQLLGREKGDELIWDISLRITQELGDDFSFVRLGGVRFAVVSDTVLDPDEPVLIIRKIVKEIYRKHQISIIYTCSVGLLRSPRDGSTVSKLLENAEILMNVAADTVEGAYLEFSSSLAKKYHDESELSMALNQCINQKFKGFRIVIQPQVRAKDGKIFGGEVLLRWRYKGEDVAPCRFIPILEKTDLIVPVGKWVAAQTVQLGQRILSVMPDFSLSFNVSYRQVVDQKFFPFIKRVLNTCQVPGKNFMIELTETHFNELPERFDEFIRQCQEIGVRLALDDFGNGYSSLQLLLQYSAEVIKLDRTLMQEITSSDEKMDFIMSVIYACHKFKKKVCVEGVETKEEFEAIQKAECDYIQGFYFYKPMETEDLCRLLEEGE</sequence>
<reference evidence="3" key="1">
    <citation type="journal article" date="2021" name="PeerJ">
        <title>Extensive microbial diversity within the chicken gut microbiome revealed by metagenomics and culture.</title>
        <authorList>
            <person name="Gilroy R."/>
            <person name="Ravi A."/>
            <person name="Getino M."/>
            <person name="Pursley I."/>
            <person name="Horton D.L."/>
            <person name="Alikhan N.F."/>
            <person name="Baker D."/>
            <person name="Gharbi K."/>
            <person name="Hall N."/>
            <person name="Watson M."/>
            <person name="Adriaenssens E.M."/>
            <person name="Foster-Nyarko E."/>
            <person name="Jarju S."/>
            <person name="Secka A."/>
            <person name="Antonio M."/>
            <person name="Oren A."/>
            <person name="Chaudhuri R.R."/>
            <person name="La Ragione R."/>
            <person name="Hildebrand F."/>
            <person name="Pallen M.J."/>
        </authorList>
    </citation>
    <scope>NUCLEOTIDE SEQUENCE</scope>
    <source>
        <strain evidence="3">ChiSxjej1B13-11762</strain>
    </source>
</reference>
<dbReference type="Gene3D" id="3.30.450.40">
    <property type="match status" value="1"/>
</dbReference>
<dbReference type="Pfam" id="PF00990">
    <property type="entry name" value="GGDEF"/>
    <property type="match status" value="2"/>
</dbReference>
<protein>
    <submittedName>
        <fullName evidence="3">EAL domain-containing protein</fullName>
    </submittedName>
</protein>
<dbReference type="SUPFAM" id="SSF55073">
    <property type="entry name" value="Nucleotide cyclase"/>
    <property type="match status" value="2"/>
</dbReference>
<feature type="domain" description="EAL" evidence="1">
    <location>
        <begin position="757"/>
        <end position="1015"/>
    </location>
</feature>
<dbReference type="Gene3D" id="3.30.450.20">
    <property type="entry name" value="PAS domain"/>
    <property type="match status" value="1"/>
</dbReference>
<dbReference type="InterPro" id="IPR043128">
    <property type="entry name" value="Rev_trsase/Diguanyl_cyclase"/>
</dbReference>
<reference evidence="3" key="2">
    <citation type="submission" date="2021-04" db="EMBL/GenBank/DDBJ databases">
        <authorList>
            <person name="Gilroy R."/>
        </authorList>
    </citation>
    <scope>NUCLEOTIDE SEQUENCE</scope>
    <source>
        <strain evidence="3">ChiSxjej1B13-11762</strain>
    </source>
</reference>
<dbReference type="InterPro" id="IPR029787">
    <property type="entry name" value="Nucleotide_cyclase"/>
</dbReference>
<dbReference type="SUPFAM" id="SSF55781">
    <property type="entry name" value="GAF domain-like"/>
    <property type="match status" value="1"/>
</dbReference>
<evidence type="ECO:0000313" key="4">
    <source>
        <dbReference type="Proteomes" id="UP000824263"/>
    </source>
</evidence>
<evidence type="ECO:0000259" key="1">
    <source>
        <dbReference type="PROSITE" id="PS50883"/>
    </source>
</evidence>
<dbReference type="AlphaFoldDB" id="A0A9D1UFM4"/>
<dbReference type="InterPro" id="IPR035965">
    <property type="entry name" value="PAS-like_dom_sf"/>
</dbReference>
<gene>
    <name evidence="3" type="ORF">H9873_10345</name>
</gene>
<feature type="domain" description="GGDEF" evidence="2">
    <location>
        <begin position="316"/>
        <end position="441"/>
    </location>
</feature>
<dbReference type="SMART" id="SM00267">
    <property type="entry name" value="GGDEF"/>
    <property type="match status" value="2"/>
</dbReference>
<dbReference type="Pfam" id="PF08447">
    <property type="entry name" value="PAS_3"/>
    <property type="match status" value="1"/>
</dbReference>
<dbReference type="PROSITE" id="PS50887">
    <property type="entry name" value="GGDEF"/>
    <property type="match status" value="2"/>
</dbReference>
<dbReference type="InterPro" id="IPR029016">
    <property type="entry name" value="GAF-like_dom_sf"/>
</dbReference>
<accession>A0A9D1UFM4</accession>
<dbReference type="SUPFAM" id="SSF141868">
    <property type="entry name" value="EAL domain-like"/>
    <property type="match status" value="1"/>
</dbReference>
<dbReference type="InterPro" id="IPR001633">
    <property type="entry name" value="EAL_dom"/>
</dbReference>
<dbReference type="PROSITE" id="PS50883">
    <property type="entry name" value="EAL"/>
    <property type="match status" value="1"/>
</dbReference>
<feature type="domain" description="GGDEF" evidence="2">
    <location>
        <begin position="622"/>
        <end position="752"/>
    </location>
</feature>
<dbReference type="CDD" id="cd01948">
    <property type="entry name" value="EAL"/>
    <property type="match status" value="1"/>
</dbReference>
<dbReference type="InterPro" id="IPR000160">
    <property type="entry name" value="GGDEF_dom"/>
</dbReference>
<proteinExistence type="predicted"/>
<dbReference type="Pfam" id="PF00563">
    <property type="entry name" value="EAL"/>
    <property type="match status" value="1"/>
</dbReference>
<dbReference type="Proteomes" id="UP000824263">
    <property type="component" value="Unassembled WGS sequence"/>
</dbReference>
<evidence type="ECO:0000259" key="2">
    <source>
        <dbReference type="PROSITE" id="PS50887"/>
    </source>
</evidence>
<dbReference type="InterPro" id="IPR050706">
    <property type="entry name" value="Cyclic-di-GMP_PDE-like"/>
</dbReference>
<dbReference type="Gene3D" id="3.20.20.450">
    <property type="entry name" value="EAL domain"/>
    <property type="match status" value="1"/>
</dbReference>
<organism evidence="3 4">
    <name type="scientific">Candidatus Dorea gallistercoris</name>
    <dbReference type="NCBI Taxonomy" id="2838542"/>
    <lineage>
        <taxon>Bacteria</taxon>
        <taxon>Bacillati</taxon>
        <taxon>Bacillota</taxon>
        <taxon>Clostridia</taxon>
        <taxon>Lachnospirales</taxon>
        <taxon>Lachnospiraceae</taxon>
        <taxon>Dorea</taxon>
    </lineage>
</organism>
<dbReference type="CDD" id="cd01949">
    <property type="entry name" value="GGDEF"/>
    <property type="match status" value="1"/>
</dbReference>
<dbReference type="PANTHER" id="PTHR33121">
    <property type="entry name" value="CYCLIC DI-GMP PHOSPHODIESTERASE PDEF"/>
    <property type="match status" value="1"/>
</dbReference>
<dbReference type="GO" id="GO:0071111">
    <property type="term" value="F:cyclic-guanylate-specific phosphodiesterase activity"/>
    <property type="evidence" value="ECO:0007669"/>
    <property type="project" value="InterPro"/>
</dbReference>
<dbReference type="SMART" id="SM00052">
    <property type="entry name" value="EAL"/>
    <property type="match status" value="1"/>
</dbReference>
<dbReference type="EMBL" id="DXGF01000184">
    <property type="protein sequence ID" value="HIW84705.1"/>
    <property type="molecule type" value="Genomic_DNA"/>
</dbReference>
<evidence type="ECO:0000313" key="3">
    <source>
        <dbReference type="EMBL" id="HIW84705.1"/>
    </source>
</evidence>
<dbReference type="InterPro" id="IPR035919">
    <property type="entry name" value="EAL_sf"/>
</dbReference>
<dbReference type="NCBIfam" id="TIGR00254">
    <property type="entry name" value="GGDEF"/>
    <property type="match status" value="1"/>
</dbReference>
<dbReference type="SUPFAM" id="SSF55785">
    <property type="entry name" value="PYP-like sensor domain (PAS domain)"/>
    <property type="match status" value="1"/>
</dbReference>
<dbReference type="PANTHER" id="PTHR33121:SF70">
    <property type="entry name" value="SIGNALING PROTEIN YKOW"/>
    <property type="match status" value="1"/>
</dbReference>
<dbReference type="Gene3D" id="3.30.70.270">
    <property type="match status" value="2"/>
</dbReference>
<comment type="caution">
    <text evidence="3">The sequence shown here is derived from an EMBL/GenBank/DDBJ whole genome shotgun (WGS) entry which is preliminary data.</text>
</comment>
<dbReference type="InterPro" id="IPR013655">
    <property type="entry name" value="PAS_fold_3"/>
</dbReference>